<sequence length="577" mass="67011">MNSSIERKILFPFLAIVLIPGVIIGLTSIWSSYQSDKQQKMIQIEKELRELNEYVQYLDEQIKSGKLLESEAKKLAKELIDRHSNIYLRNEKGTLLYKNKVIDDQTKKWAGIEKTKKWEEQFGNEKWVFVERLEAFNWILYIPVEFSIFSESLINIQKYTLLIVIISTVIAMELTIILSHHLSKPIVHLVKYCESIRQGRIWRENDDISMKRSDEIGVLSRELKEMVNTLQKRNQQLQKLQQINNTILNSTHVGMVLAPNASATWQLNEMAKRTFNHFYILKEKVYQFILKNQHHTERTEEIWEFKNGSERAYFAANLIPITKKGEILQYLISFEDITKRKNLENQLQQMERLASLGELASGLAHEIRNPLSGIKTTAELLMRRLKLGQDHRWLFENILKEIDRVQQIITHLLQLSRPIKTNPRKVNVEQVFKSTIALLEGLAEQQKVKIDYECENVELWIDLEHLRQILLNLLLNSIQAMPDGGKVAIKAFQQQHTAVIILQDSGVGIDQEIISKIFNPFFTTRNEGTGLGLSIVHQLVVLNNGDIHVESEVGIGSTFTLRFPMKRKGENDENINH</sequence>
<dbReference type="Pfam" id="PF02518">
    <property type="entry name" value="HATPase_c"/>
    <property type="match status" value="1"/>
</dbReference>
<dbReference type="Gene3D" id="6.10.340.10">
    <property type="match status" value="1"/>
</dbReference>
<accession>A0ABT9VPR7</accession>
<dbReference type="PROSITE" id="PS50113">
    <property type="entry name" value="PAC"/>
    <property type="match status" value="1"/>
</dbReference>
<dbReference type="PRINTS" id="PR00344">
    <property type="entry name" value="BCTRLSENSOR"/>
</dbReference>
<organism evidence="12 13">
    <name type="scientific">Aeribacillus alveayuensis</name>
    <dbReference type="NCBI Taxonomy" id="279215"/>
    <lineage>
        <taxon>Bacteria</taxon>
        <taxon>Bacillati</taxon>
        <taxon>Bacillota</taxon>
        <taxon>Bacilli</taxon>
        <taxon>Bacillales</taxon>
        <taxon>Bacillaceae</taxon>
        <taxon>Aeribacillus</taxon>
    </lineage>
</organism>
<comment type="caution">
    <text evidence="12">The sequence shown here is derived from an EMBL/GenBank/DDBJ whole genome shotgun (WGS) entry which is preliminary data.</text>
</comment>
<dbReference type="InterPro" id="IPR003661">
    <property type="entry name" value="HisK_dim/P_dom"/>
</dbReference>
<dbReference type="PANTHER" id="PTHR43065">
    <property type="entry name" value="SENSOR HISTIDINE KINASE"/>
    <property type="match status" value="1"/>
</dbReference>
<keyword evidence="6 12" id="KW-0418">Kinase</keyword>
<comment type="catalytic activity">
    <reaction evidence="1">
        <text>ATP + protein L-histidine = ADP + protein N-phospho-L-histidine.</text>
        <dbReference type="EC" id="2.7.13.3"/>
    </reaction>
</comment>
<evidence type="ECO:0000259" key="11">
    <source>
        <dbReference type="PROSITE" id="PS50113"/>
    </source>
</evidence>
<dbReference type="CDD" id="cd00082">
    <property type="entry name" value="HisKA"/>
    <property type="match status" value="1"/>
</dbReference>
<evidence type="ECO:0000256" key="1">
    <source>
        <dbReference type="ARBA" id="ARBA00000085"/>
    </source>
</evidence>
<keyword evidence="5" id="KW-0547">Nucleotide-binding</keyword>
<dbReference type="InterPro" id="IPR005467">
    <property type="entry name" value="His_kinase_dom"/>
</dbReference>
<dbReference type="InterPro" id="IPR036097">
    <property type="entry name" value="HisK_dim/P_sf"/>
</dbReference>
<dbReference type="PROSITE" id="PS50109">
    <property type="entry name" value="HIS_KIN"/>
    <property type="match status" value="1"/>
</dbReference>
<dbReference type="EC" id="2.7.13.3" evidence="2"/>
<dbReference type="Proteomes" id="UP001225646">
    <property type="component" value="Unassembled WGS sequence"/>
</dbReference>
<dbReference type="InterPro" id="IPR036890">
    <property type="entry name" value="HATPase_C_sf"/>
</dbReference>
<evidence type="ECO:0000256" key="8">
    <source>
        <dbReference type="ARBA" id="ARBA00023012"/>
    </source>
</evidence>
<evidence type="ECO:0000256" key="6">
    <source>
        <dbReference type="ARBA" id="ARBA00022777"/>
    </source>
</evidence>
<dbReference type="EMBL" id="JAUSTR010000008">
    <property type="protein sequence ID" value="MDQ0162981.1"/>
    <property type="molecule type" value="Genomic_DNA"/>
</dbReference>
<feature type="transmembrane region" description="Helical" evidence="9">
    <location>
        <begin position="159"/>
        <end position="178"/>
    </location>
</feature>
<dbReference type="Gene3D" id="1.10.287.130">
    <property type="match status" value="1"/>
</dbReference>
<evidence type="ECO:0000313" key="13">
    <source>
        <dbReference type="Proteomes" id="UP001225646"/>
    </source>
</evidence>
<feature type="domain" description="PAC" evidence="11">
    <location>
        <begin position="296"/>
        <end position="349"/>
    </location>
</feature>
<name>A0ABT9VPR7_9BACI</name>
<keyword evidence="4" id="KW-0808">Transferase</keyword>
<dbReference type="RefSeq" id="WP_419152216.1">
    <property type="nucleotide sequence ID" value="NZ_JAUSTR010000008.1"/>
</dbReference>
<dbReference type="Gene3D" id="3.30.565.10">
    <property type="entry name" value="Histidine kinase-like ATPase, C-terminal domain"/>
    <property type="match status" value="1"/>
</dbReference>
<dbReference type="SUPFAM" id="SSF158472">
    <property type="entry name" value="HAMP domain-like"/>
    <property type="match status" value="1"/>
</dbReference>
<dbReference type="Gene3D" id="3.30.450.20">
    <property type="entry name" value="PAS domain"/>
    <property type="match status" value="1"/>
</dbReference>
<dbReference type="PANTHER" id="PTHR43065:SF10">
    <property type="entry name" value="PEROXIDE STRESS-ACTIVATED HISTIDINE KINASE MAK3"/>
    <property type="match status" value="1"/>
</dbReference>
<dbReference type="SMART" id="SM00388">
    <property type="entry name" value="HisKA"/>
    <property type="match status" value="1"/>
</dbReference>
<feature type="domain" description="Histidine kinase" evidence="10">
    <location>
        <begin position="362"/>
        <end position="567"/>
    </location>
</feature>
<keyword evidence="9" id="KW-0472">Membrane</keyword>
<protein>
    <recommendedName>
        <fullName evidence="2">histidine kinase</fullName>
        <ecNumber evidence="2">2.7.13.3</ecNumber>
    </recommendedName>
</protein>
<evidence type="ECO:0000256" key="3">
    <source>
        <dbReference type="ARBA" id="ARBA00022553"/>
    </source>
</evidence>
<reference evidence="12 13" key="1">
    <citation type="submission" date="2023-07" db="EMBL/GenBank/DDBJ databases">
        <title>Genomic Encyclopedia of Type Strains, Phase IV (KMG-IV): sequencing the most valuable type-strain genomes for metagenomic binning, comparative biology and taxonomic classification.</title>
        <authorList>
            <person name="Goeker M."/>
        </authorList>
    </citation>
    <scope>NUCLEOTIDE SEQUENCE [LARGE SCALE GENOMIC DNA]</scope>
    <source>
        <strain evidence="12 13">DSM 19092</strain>
    </source>
</reference>
<evidence type="ECO:0000256" key="2">
    <source>
        <dbReference type="ARBA" id="ARBA00012438"/>
    </source>
</evidence>
<keyword evidence="8" id="KW-0902">Two-component regulatory system</keyword>
<evidence type="ECO:0000256" key="9">
    <source>
        <dbReference type="SAM" id="Phobius"/>
    </source>
</evidence>
<feature type="transmembrane region" description="Helical" evidence="9">
    <location>
        <begin position="12"/>
        <end position="33"/>
    </location>
</feature>
<dbReference type="SMART" id="SM00387">
    <property type="entry name" value="HATPase_c"/>
    <property type="match status" value="1"/>
</dbReference>
<keyword evidence="7" id="KW-0067">ATP-binding</keyword>
<keyword evidence="13" id="KW-1185">Reference proteome</keyword>
<dbReference type="SUPFAM" id="SSF47384">
    <property type="entry name" value="Homodimeric domain of signal transducing histidine kinase"/>
    <property type="match status" value="1"/>
</dbReference>
<keyword evidence="3" id="KW-0597">Phosphoprotein</keyword>
<dbReference type="InterPro" id="IPR000700">
    <property type="entry name" value="PAS-assoc_C"/>
</dbReference>
<dbReference type="InterPro" id="IPR003594">
    <property type="entry name" value="HATPase_dom"/>
</dbReference>
<evidence type="ECO:0000256" key="5">
    <source>
        <dbReference type="ARBA" id="ARBA00022741"/>
    </source>
</evidence>
<evidence type="ECO:0000259" key="10">
    <source>
        <dbReference type="PROSITE" id="PS50109"/>
    </source>
</evidence>
<keyword evidence="9" id="KW-1133">Transmembrane helix</keyword>
<proteinExistence type="predicted"/>
<dbReference type="InterPro" id="IPR004358">
    <property type="entry name" value="Sig_transdc_His_kin-like_C"/>
</dbReference>
<keyword evidence="9" id="KW-0812">Transmembrane</keyword>
<evidence type="ECO:0000256" key="4">
    <source>
        <dbReference type="ARBA" id="ARBA00022679"/>
    </source>
</evidence>
<dbReference type="GO" id="GO:0016301">
    <property type="term" value="F:kinase activity"/>
    <property type="evidence" value="ECO:0007669"/>
    <property type="project" value="UniProtKB-KW"/>
</dbReference>
<evidence type="ECO:0000256" key="7">
    <source>
        <dbReference type="ARBA" id="ARBA00022840"/>
    </source>
</evidence>
<evidence type="ECO:0000313" key="12">
    <source>
        <dbReference type="EMBL" id="MDQ0162981.1"/>
    </source>
</evidence>
<dbReference type="SUPFAM" id="SSF55874">
    <property type="entry name" value="ATPase domain of HSP90 chaperone/DNA topoisomerase II/histidine kinase"/>
    <property type="match status" value="1"/>
</dbReference>
<dbReference type="Pfam" id="PF00512">
    <property type="entry name" value="HisKA"/>
    <property type="match status" value="1"/>
</dbReference>
<gene>
    <name evidence="12" type="ORF">J2S06_002058</name>
</gene>